<evidence type="ECO:0000256" key="4">
    <source>
        <dbReference type="SAM" id="Coils"/>
    </source>
</evidence>
<dbReference type="PANTHER" id="PTHR46133">
    <property type="entry name" value="BHLH TRANSCRIPTION FACTOR"/>
    <property type="match status" value="1"/>
</dbReference>
<dbReference type="SUPFAM" id="SSF47459">
    <property type="entry name" value="HLH, helix-loop-helix DNA-binding domain"/>
    <property type="match status" value="1"/>
</dbReference>
<evidence type="ECO:0000259" key="5">
    <source>
        <dbReference type="PROSITE" id="PS50888"/>
    </source>
</evidence>
<dbReference type="InterPro" id="IPR036638">
    <property type="entry name" value="HLH_DNA-bd_sf"/>
</dbReference>
<keyword evidence="6" id="KW-1185">Reference proteome</keyword>
<dbReference type="InterPro" id="IPR011598">
    <property type="entry name" value="bHLH_dom"/>
</dbReference>
<comment type="similarity">
    <text evidence="1">Belongs to the bHLH protein family.</text>
</comment>
<dbReference type="AlphaFoldDB" id="A0A8B8ZZ03"/>
<dbReference type="Pfam" id="PF00010">
    <property type="entry name" value="HLH"/>
    <property type="match status" value="1"/>
</dbReference>
<evidence type="ECO:0000256" key="3">
    <source>
        <dbReference type="ARBA" id="ARBA00023163"/>
    </source>
</evidence>
<evidence type="ECO:0000313" key="6">
    <source>
        <dbReference type="Proteomes" id="UP000228380"/>
    </source>
</evidence>
<reference evidence="6" key="1">
    <citation type="journal article" date="2019" name="Nat. Commun.">
        <title>Genome-wide association mapping of date palm fruit traits.</title>
        <authorList>
            <person name="Hazzouri K.M."/>
            <person name="Gros-Balthazard M."/>
            <person name="Flowers J.M."/>
            <person name="Copetti D."/>
            <person name="Lemansour A."/>
            <person name="Lebrun M."/>
            <person name="Masmoudi K."/>
            <person name="Ferrand S."/>
            <person name="Dhar M.I."/>
            <person name="Fresquez Z.A."/>
            <person name="Rosas U."/>
            <person name="Zhang J."/>
            <person name="Talag J."/>
            <person name="Lee S."/>
            <person name="Kudrna D."/>
            <person name="Powell R.F."/>
            <person name="Leitch I.J."/>
            <person name="Krueger R.R."/>
            <person name="Wing R.A."/>
            <person name="Amiri K.M.A."/>
            <person name="Purugganan M.D."/>
        </authorList>
    </citation>
    <scope>NUCLEOTIDE SEQUENCE [LARGE SCALE GENOMIC DNA]</scope>
    <source>
        <strain evidence="6">cv. Khalas</strain>
    </source>
</reference>
<sequence>MDSLPDGYWDLDSYRRLIDEAVSIDIFLNDPPSAGVEIESSFTDATTKANGIRKRERDEPCVIQGSKACREKMRRDRMKERYSELSLLLEPGKPVKPDKCAILNDAICFLNELKAEAQDLKDANKKLKEDIKNLKEEKHELREEKSLLRAEKERMEERVNSLSISTPGYVPAPPAAYHAGISKLMALPSYGTIPMWQWIPPDVRDISKDHELRPPMA</sequence>
<gene>
    <name evidence="7" type="primary">LOC103719454</name>
</gene>
<name>A0A8B8ZZ03_PHODC</name>
<keyword evidence="4" id="KW-0175">Coiled coil</keyword>
<dbReference type="PANTHER" id="PTHR46133:SF9">
    <property type="entry name" value="TRANSCRIPTION FACTOR BHLH104"/>
    <property type="match status" value="1"/>
</dbReference>
<dbReference type="Proteomes" id="UP000228380">
    <property type="component" value="Chromosome 2"/>
</dbReference>
<evidence type="ECO:0000313" key="7">
    <source>
        <dbReference type="RefSeq" id="XP_038979546.1"/>
    </source>
</evidence>
<dbReference type="KEGG" id="pda:103719454"/>
<proteinExistence type="inferred from homology"/>
<dbReference type="GeneID" id="103719454"/>
<dbReference type="GO" id="GO:0046983">
    <property type="term" value="F:protein dimerization activity"/>
    <property type="evidence" value="ECO:0007669"/>
    <property type="project" value="InterPro"/>
</dbReference>
<dbReference type="PROSITE" id="PS50888">
    <property type="entry name" value="BHLH"/>
    <property type="match status" value="1"/>
</dbReference>
<dbReference type="RefSeq" id="XP_038979546.1">
    <property type="nucleotide sequence ID" value="XM_039123618.1"/>
</dbReference>
<dbReference type="Gene3D" id="4.10.280.10">
    <property type="entry name" value="Helix-loop-helix DNA-binding domain"/>
    <property type="match status" value="1"/>
</dbReference>
<dbReference type="GO" id="GO:0003700">
    <property type="term" value="F:DNA-binding transcription factor activity"/>
    <property type="evidence" value="ECO:0007669"/>
    <property type="project" value="InterPro"/>
</dbReference>
<accession>A0A8B8ZZ03</accession>
<reference evidence="7" key="2">
    <citation type="submission" date="2025-08" db="UniProtKB">
        <authorList>
            <consortium name="RefSeq"/>
        </authorList>
    </citation>
    <scope>IDENTIFICATION</scope>
    <source>
        <tissue evidence="7">Young leaves</tissue>
    </source>
</reference>
<dbReference type="CDD" id="cd11446">
    <property type="entry name" value="bHLH_AtILR3_like"/>
    <property type="match status" value="1"/>
</dbReference>
<evidence type="ECO:0000256" key="1">
    <source>
        <dbReference type="ARBA" id="ARBA00005510"/>
    </source>
</evidence>
<feature type="coiled-coil region" evidence="4">
    <location>
        <begin position="103"/>
        <end position="165"/>
    </location>
</feature>
<dbReference type="InterPro" id="IPR044818">
    <property type="entry name" value="ILR3-like"/>
</dbReference>
<dbReference type="SMART" id="SM00353">
    <property type="entry name" value="HLH"/>
    <property type="match status" value="1"/>
</dbReference>
<dbReference type="GO" id="GO:0006879">
    <property type="term" value="P:intracellular iron ion homeostasis"/>
    <property type="evidence" value="ECO:0007669"/>
    <property type="project" value="InterPro"/>
</dbReference>
<dbReference type="OrthoDB" id="515493at2759"/>
<keyword evidence="2" id="KW-0805">Transcription regulation</keyword>
<evidence type="ECO:0000256" key="2">
    <source>
        <dbReference type="ARBA" id="ARBA00023015"/>
    </source>
</evidence>
<feature type="domain" description="BHLH" evidence="5">
    <location>
        <begin position="62"/>
        <end position="113"/>
    </location>
</feature>
<protein>
    <submittedName>
        <fullName evidence="7">Transcription factor bHLH104-like</fullName>
    </submittedName>
</protein>
<organism evidence="6 7">
    <name type="scientific">Phoenix dactylifera</name>
    <name type="common">Date palm</name>
    <dbReference type="NCBI Taxonomy" id="42345"/>
    <lineage>
        <taxon>Eukaryota</taxon>
        <taxon>Viridiplantae</taxon>
        <taxon>Streptophyta</taxon>
        <taxon>Embryophyta</taxon>
        <taxon>Tracheophyta</taxon>
        <taxon>Spermatophyta</taxon>
        <taxon>Magnoliopsida</taxon>
        <taxon>Liliopsida</taxon>
        <taxon>Arecaceae</taxon>
        <taxon>Coryphoideae</taxon>
        <taxon>Phoeniceae</taxon>
        <taxon>Phoenix</taxon>
    </lineage>
</organism>
<keyword evidence="3" id="KW-0804">Transcription</keyword>